<feature type="domain" description="ABC transmembrane type-1" evidence="8">
    <location>
        <begin position="81"/>
        <end position="272"/>
    </location>
</feature>
<feature type="transmembrane region" description="Helical" evidence="7">
    <location>
        <begin position="20"/>
        <end position="42"/>
    </location>
</feature>
<sequence length="288" mass="30857">MTAVSVTAPSNRRRVPATTVVLHTLLIVGGLAMVFPFIWMILTSLKTLPQLLAEPLSLLPDPLTGENYPEALSAMPFGRAYLNSVYIAGLIIAGTLVTASMAGYAFARIPFRGSKALFIGFLATQMIPKQVTLVPFYLLMSRLGWVDSHLALIVPAMLANPFAVFLMRQFVLSLPKELDEAATCDGAGPVRTFFAVVLPNLRPGLSALAIIVALDTWNNFLFPLVLLNSTELFTVPLLLAGFEGQHGGVNYGLVMAASAVSTVPVLILFVIAQKRILNSMATSGLGGR</sequence>
<feature type="transmembrane region" description="Helical" evidence="7">
    <location>
        <begin position="118"/>
        <end position="138"/>
    </location>
</feature>
<dbReference type="CDD" id="cd06261">
    <property type="entry name" value="TM_PBP2"/>
    <property type="match status" value="1"/>
</dbReference>
<keyword evidence="2 7" id="KW-0813">Transport</keyword>
<evidence type="ECO:0000313" key="10">
    <source>
        <dbReference type="Proteomes" id="UP000593758"/>
    </source>
</evidence>
<dbReference type="GO" id="GO:0005886">
    <property type="term" value="C:plasma membrane"/>
    <property type="evidence" value="ECO:0007669"/>
    <property type="project" value="UniProtKB-SubCell"/>
</dbReference>
<gene>
    <name evidence="9" type="ORF">IM660_01700</name>
</gene>
<dbReference type="SUPFAM" id="SSF161098">
    <property type="entry name" value="MetI-like"/>
    <property type="match status" value="1"/>
</dbReference>
<dbReference type="PANTHER" id="PTHR43744">
    <property type="entry name" value="ABC TRANSPORTER PERMEASE PROTEIN MG189-RELATED-RELATED"/>
    <property type="match status" value="1"/>
</dbReference>
<organism evidence="9 10">
    <name type="scientific">Ruania alkalisoli</name>
    <dbReference type="NCBI Taxonomy" id="2779775"/>
    <lineage>
        <taxon>Bacteria</taxon>
        <taxon>Bacillati</taxon>
        <taxon>Actinomycetota</taxon>
        <taxon>Actinomycetes</taxon>
        <taxon>Micrococcales</taxon>
        <taxon>Ruaniaceae</taxon>
        <taxon>Ruania</taxon>
    </lineage>
</organism>
<dbReference type="Proteomes" id="UP000593758">
    <property type="component" value="Chromosome"/>
</dbReference>
<keyword evidence="3" id="KW-1003">Cell membrane</keyword>
<name>A0A7M1SVR0_9MICO</name>
<dbReference type="PROSITE" id="PS50928">
    <property type="entry name" value="ABC_TM1"/>
    <property type="match status" value="1"/>
</dbReference>
<feature type="transmembrane region" description="Helical" evidence="7">
    <location>
        <begin position="251"/>
        <end position="272"/>
    </location>
</feature>
<reference evidence="9 10" key="1">
    <citation type="submission" date="2020-10" db="EMBL/GenBank/DDBJ databases">
        <title>Haloactinobacterium sp. RN3S43, a bacterium isolated from saline soil.</title>
        <authorList>
            <person name="Sun J.-Q."/>
        </authorList>
    </citation>
    <scope>NUCLEOTIDE SEQUENCE [LARGE SCALE GENOMIC DNA]</scope>
    <source>
        <strain evidence="9 10">RN3S43</strain>
    </source>
</reference>
<proteinExistence type="inferred from homology"/>
<evidence type="ECO:0000256" key="6">
    <source>
        <dbReference type="ARBA" id="ARBA00023136"/>
    </source>
</evidence>
<evidence type="ECO:0000259" key="8">
    <source>
        <dbReference type="PROSITE" id="PS50928"/>
    </source>
</evidence>
<dbReference type="KEGG" id="halt:IM660_01700"/>
<evidence type="ECO:0000256" key="1">
    <source>
        <dbReference type="ARBA" id="ARBA00004651"/>
    </source>
</evidence>
<feature type="transmembrane region" description="Helical" evidence="7">
    <location>
        <begin position="220"/>
        <end position="239"/>
    </location>
</feature>
<dbReference type="InterPro" id="IPR035906">
    <property type="entry name" value="MetI-like_sf"/>
</dbReference>
<keyword evidence="5 7" id="KW-1133">Transmembrane helix</keyword>
<dbReference type="AlphaFoldDB" id="A0A7M1SVR0"/>
<dbReference type="GO" id="GO:0055085">
    <property type="term" value="P:transmembrane transport"/>
    <property type="evidence" value="ECO:0007669"/>
    <property type="project" value="InterPro"/>
</dbReference>
<dbReference type="PANTHER" id="PTHR43744:SF12">
    <property type="entry name" value="ABC TRANSPORTER PERMEASE PROTEIN MG189-RELATED"/>
    <property type="match status" value="1"/>
</dbReference>
<comment type="subcellular location">
    <subcellularLocation>
        <location evidence="1 7">Cell membrane</location>
        <topology evidence="1 7">Multi-pass membrane protein</topology>
    </subcellularLocation>
</comment>
<feature type="transmembrane region" description="Helical" evidence="7">
    <location>
        <begin position="192"/>
        <end position="214"/>
    </location>
</feature>
<evidence type="ECO:0000256" key="3">
    <source>
        <dbReference type="ARBA" id="ARBA00022475"/>
    </source>
</evidence>
<evidence type="ECO:0000256" key="2">
    <source>
        <dbReference type="ARBA" id="ARBA00022448"/>
    </source>
</evidence>
<evidence type="ECO:0000256" key="4">
    <source>
        <dbReference type="ARBA" id="ARBA00022692"/>
    </source>
</evidence>
<keyword evidence="10" id="KW-1185">Reference proteome</keyword>
<evidence type="ECO:0000256" key="7">
    <source>
        <dbReference type="RuleBase" id="RU363032"/>
    </source>
</evidence>
<dbReference type="EMBL" id="CP063169">
    <property type="protein sequence ID" value="QOR71054.1"/>
    <property type="molecule type" value="Genomic_DNA"/>
</dbReference>
<dbReference type="InterPro" id="IPR000515">
    <property type="entry name" value="MetI-like"/>
</dbReference>
<keyword evidence="6 7" id="KW-0472">Membrane</keyword>
<evidence type="ECO:0000256" key="5">
    <source>
        <dbReference type="ARBA" id="ARBA00022989"/>
    </source>
</evidence>
<accession>A0A7M1SVR0</accession>
<dbReference type="Gene3D" id="1.10.3720.10">
    <property type="entry name" value="MetI-like"/>
    <property type="match status" value="1"/>
</dbReference>
<feature type="transmembrane region" description="Helical" evidence="7">
    <location>
        <begin position="85"/>
        <end position="106"/>
    </location>
</feature>
<evidence type="ECO:0000313" key="9">
    <source>
        <dbReference type="EMBL" id="QOR71054.1"/>
    </source>
</evidence>
<dbReference type="RefSeq" id="WP_193497723.1">
    <property type="nucleotide sequence ID" value="NZ_CP063169.1"/>
</dbReference>
<keyword evidence="4 7" id="KW-0812">Transmembrane</keyword>
<comment type="similarity">
    <text evidence="7">Belongs to the binding-protein-dependent transport system permease family.</text>
</comment>
<feature type="transmembrane region" description="Helical" evidence="7">
    <location>
        <begin position="150"/>
        <end position="171"/>
    </location>
</feature>
<protein>
    <submittedName>
        <fullName evidence="9">Carbohydrate ABC transporter permease</fullName>
    </submittedName>
</protein>
<dbReference type="Pfam" id="PF00528">
    <property type="entry name" value="BPD_transp_1"/>
    <property type="match status" value="1"/>
</dbReference>